<evidence type="ECO:0000256" key="2">
    <source>
        <dbReference type="SAM" id="Phobius"/>
    </source>
</evidence>
<sequence length="123" mass="13266">MKLAEEVSELKDSIDAGAGDADKDAAVKRAMETQRASQATIKSLESEVRALQTKLRMMEAHKAFAASDEDDARRALESAMMLFALAMTLLVFLGVSEWAGWTDVIGWVARSKLGDGGGECRAT</sequence>
<evidence type="ECO:0000313" key="4">
    <source>
        <dbReference type="Proteomes" id="UP000001876"/>
    </source>
</evidence>
<dbReference type="RefSeq" id="XP_003058446.1">
    <property type="nucleotide sequence ID" value="XM_003058400.1"/>
</dbReference>
<protein>
    <submittedName>
        <fullName evidence="3">Predicted protein</fullName>
    </submittedName>
</protein>
<keyword evidence="2" id="KW-0812">Transmembrane</keyword>
<keyword evidence="2" id="KW-0472">Membrane</keyword>
<proteinExistence type="predicted"/>
<dbReference type="AlphaFoldDB" id="C1MT88"/>
<name>C1MT88_MICPC</name>
<dbReference type="GeneID" id="9684261"/>
<evidence type="ECO:0000256" key="1">
    <source>
        <dbReference type="SAM" id="Coils"/>
    </source>
</evidence>
<keyword evidence="2" id="KW-1133">Transmembrane helix</keyword>
<evidence type="ECO:0000313" key="3">
    <source>
        <dbReference type="EMBL" id="EEH56901.1"/>
    </source>
</evidence>
<accession>C1MT88</accession>
<reference evidence="3 4" key="1">
    <citation type="journal article" date="2009" name="Science">
        <title>Green evolution and dynamic adaptations revealed by genomes of the marine picoeukaryotes Micromonas.</title>
        <authorList>
            <person name="Worden A.Z."/>
            <person name="Lee J.H."/>
            <person name="Mock T."/>
            <person name="Rouze P."/>
            <person name="Simmons M.P."/>
            <person name="Aerts A.L."/>
            <person name="Allen A.E."/>
            <person name="Cuvelier M.L."/>
            <person name="Derelle E."/>
            <person name="Everett M.V."/>
            <person name="Foulon E."/>
            <person name="Grimwood J."/>
            <person name="Gundlach H."/>
            <person name="Henrissat B."/>
            <person name="Napoli C."/>
            <person name="McDonald S.M."/>
            <person name="Parker M.S."/>
            <person name="Rombauts S."/>
            <person name="Salamov A."/>
            <person name="Von Dassow P."/>
            <person name="Badger J.H."/>
            <person name="Coutinho P.M."/>
            <person name="Demir E."/>
            <person name="Dubchak I."/>
            <person name="Gentemann C."/>
            <person name="Eikrem W."/>
            <person name="Gready J.E."/>
            <person name="John U."/>
            <person name="Lanier W."/>
            <person name="Lindquist E.A."/>
            <person name="Lucas S."/>
            <person name="Mayer K.F."/>
            <person name="Moreau H."/>
            <person name="Not F."/>
            <person name="Otillar R."/>
            <person name="Panaud O."/>
            <person name="Pangilinan J."/>
            <person name="Paulsen I."/>
            <person name="Piegu B."/>
            <person name="Poliakov A."/>
            <person name="Robbens S."/>
            <person name="Schmutz J."/>
            <person name="Toulza E."/>
            <person name="Wyss T."/>
            <person name="Zelensky A."/>
            <person name="Zhou K."/>
            <person name="Armbrust E.V."/>
            <person name="Bhattacharya D."/>
            <person name="Goodenough U.W."/>
            <person name="Van de Peer Y."/>
            <person name="Grigoriev I.V."/>
        </authorList>
    </citation>
    <scope>NUCLEOTIDE SEQUENCE [LARGE SCALE GENOMIC DNA]</scope>
    <source>
        <strain evidence="3 4">CCMP1545</strain>
    </source>
</reference>
<organism evidence="4">
    <name type="scientific">Micromonas pusilla (strain CCMP1545)</name>
    <name type="common">Picoplanktonic green alga</name>
    <dbReference type="NCBI Taxonomy" id="564608"/>
    <lineage>
        <taxon>Eukaryota</taxon>
        <taxon>Viridiplantae</taxon>
        <taxon>Chlorophyta</taxon>
        <taxon>Mamiellophyceae</taxon>
        <taxon>Mamiellales</taxon>
        <taxon>Mamiellaceae</taxon>
        <taxon>Micromonas</taxon>
    </lineage>
</organism>
<dbReference type="Proteomes" id="UP000001876">
    <property type="component" value="Unassembled WGS sequence"/>
</dbReference>
<keyword evidence="1" id="KW-0175">Coiled coil</keyword>
<feature type="transmembrane region" description="Helical" evidence="2">
    <location>
        <begin position="82"/>
        <end position="101"/>
    </location>
</feature>
<gene>
    <name evidence="3" type="ORF">MICPUCDRAFT_57975</name>
</gene>
<feature type="coiled-coil region" evidence="1">
    <location>
        <begin position="34"/>
        <end position="61"/>
    </location>
</feature>
<dbReference type="KEGG" id="mpp:MICPUCDRAFT_57975"/>
<keyword evidence="4" id="KW-1185">Reference proteome</keyword>
<dbReference type="EMBL" id="GG663739">
    <property type="protein sequence ID" value="EEH56901.1"/>
    <property type="molecule type" value="Genomic_DNA"/>
</dbReference>